<comment type="caution">
    <text evidence="1">The sequence shown here is derived from an EMBL/GenBank/DDBJ whole genome shotgun (WGS) entry which is preliminary data.</text>
</comment>
<keyword evidence="2" id="KW-1185">Reference proteome</keyword>
<gene>
    <name evidence="1" type="ORF">ACE1CC_04735</name>
</gene>
<dbReference type="Proteomes" id="UP001576774">
    <property type="component" value="Unassembled WGS sequence"/>
</dbReference>
<dbReference type="RefSeq" id="WP_413269319.1">
    <property type="nucleotide sequence ID" value="NZ_JBHFNQ010000041.1"/>
</dbReference>
<organism evidence="1 2">
    <name type="scientific">Floridaenema aerugineum BLCC-F46</name>
    <dbReference type="NCBI Taxonomy" id="3153654"/>
    <lineage>
        <taxon>Bacteria</taxon>
        <taxon>Bacillati</taxon>
        <taxon>Cyanobacteriota</taxon>
        <taxon>Cyanophyceae</taxon>
        <taxon>Oscillatoriophycideae</taxon>
        <taxon>Aerosakkonematales</taxon>
        <taxon>Aerosakkonemataceae</taxon>
        <taxon>Floridanema</taxon>
        <taxon>Floridanema aerugineum</taxon>
    </lineage>
</organism>
<dbReference type="EMBL" id="JBHFNQ010000041">
    <property type="protein sequence ID" value="MFB2876179.1"/>
    <property type="molecule type" value="Genomic_DNA"/>
</dbReference>
<evidence type="ECO:0000313" key="2">
    <source>
        <dbReference type="Proteomes" id="UP001576774"/>
    </source>
</evidence>
<name>A0ABV4X097_9CYAN</name>
<proteinExistence type="predicted"/>
<protein>
    <submittedName>
        <fullName evidence="1">Uncharacterized protein</fullName>
    </submittedName>
</protein>
<reference evidence="1 2" key="1">
    <citation type="submission" date="2024-09" db="EMBL/GenBank/DDBJ databases">
        <title>Floridaenema gen nov. (Aerosakkonemataceae, Aerosakkonematales ord. nov., Cyanobacteria) from benthic tropical and subtropical fresh waters, with the description of four new species.</title>
        <authorList>
            <person name="Moretto J.A."/>
            <person name="Berthold D.E."/>
            <person name="Lefler F.W."/>
            <person name="Huang I.-S."/>
            <person name="Laughinghouse H. IV."/>
        </authorList>
    </citation>
    <scope>NUCLEOTIDE SEQUENCE [LARGE SCALE GENOMIC DNA]</scope>
    <source>
        <strain evidence="1 2">BLCC-F46</strain>
    </source>
</reference>
<accession>A0ABV4X097</accession>
<evidence type="ECO:0000313" key="1">
    <source>
        <dbReference type="EMBL" id="MFB2876179.1"/>
    </source>
</evidence>
<sequence length="104" mass="11831">MAQAMDLARLGYTVDTLENMLDTDGEFKVKEAFQTVPECKKQVANILFRTSCYCKYSGLTTDKYCLVGSMVPSKANEDTKMMIYPIKNKSHIPMLERIFDPQSC</sequence>